<protein>
    <submittedName>
        <fullName evidence="1">Uncharacterized protein</fullName>
    </submittedName>
</protein>
<evidence type="ECO:0000313" key="1">
    <source>
        <dbReference type="EMBL" id="KAF5382252.1"/>
    </source>
</evidence>
<proteinExistence type="predicted"/>
<dbReference type="Proteomes" id="UP000518752">
    <property type="component" value="Unassembled WGS sequence"/>
</dbReference>
<dbReference type="EMBL" id="JAACJN010000054">
    <property type="protein sequence ID" value="KAF5382252.1"/>
    <property type="molecule type" value="Genomic_DNA"/>
</dbReference>
<reference evidence="1 2" key="1">
    <citation type="journal article" date="2020" name="ISME J.">
        <title>Uncovering the hidden diversity of litter-decomposition mechanisms in mushroom-forming fungi.</title>
        <authorList>
            <person name="Floudas D."/>
            <person name="Bentzer J."/>
            <person name="Ahren D."/>
            <person name="Johansson T."/>
            <person name="Persson P."/>
            <person name="Tunlid A."/>
        </authorList>
    </citation>
    <scope>NUCLEOTIDE SEQUENCE [LARGE SCALE GENOMIC DNA]</scope>
    <source>
        <strain evidence="1 2">CBS 406.79</strain>
    </source>
</reference>
<gene>
    <name evidence="1" type="ORF">D9757_008961</name>
</gene>
<keyword evidence="2" id="KW-1185">Reference proteome</keyword>
<accession>A0A8H5M673</accession>
<dbReference type="AlphaFoldDB" id="A0A8H5M673"/>
<evidence type="ECO:0000313" key="2">
    <source>
        <dbReference type="Proteomes" id="UP000518752"/>
    </source>
</evidence>
<name>A0A8H5M673_9AGAR</name>
<comment type="caution">
    <text evidence="1">The sequence shown here is derived from an EMBL/GenBank/DDBJ whole genome shotgun (WGS) entry which is preliminary data.</text>
</comment>
<sequence length="58" mass="6057">MFGVSGGGEDDLLAVVHAPKNNLDFGADELQSSKAATGVEISAVPSILPHRDRFMGQC</sequence>
<organism evidence="1 2">
    <name type="scientific">Collybiopsis confluens</name>
    <dbReference type="NCBI Taxonomy" id="2823264"/>
    <lineage>
        <taxon>Eukaryota</taxon>
        <taxon>Fungi</taxon>
        <taxon>Dikarya</taxon>
        <taxon>Basidiomycota</taxon>
        <taxon>Agaricomycotina</taxon>
        <taxon>Agaricomycetes</taxon>
        <taxon>Agaricomycetidae</taxon>
        <taxon>Agaricales</taxon>
        <taxon>Marasmiineae</taxon>
        <taxon>Omphalotaceae</taxon>
        <taxon>Collybiopsis</taxon>
    </lineage>
</organism>